<dbReference type="Gene3D" id="1.10.3720.10">
    <property type="entry name" value="MetI-like"/>
    <property type="match status" value="1"/>
</dbReference>
<feature type="domain" description="ABC transmembrane type-1" evidence="8">
    <location>
        <begin position="98"/>
        <end position="312"/>
    </location>
</feature>
<evidence type="ECO:0000256" key="5">
    <source>
        <dbReference type="ARBA" id="ARBA00022989"/>
    </source>
</evidence>
<feature type="transmembrane region" description="Helical" evidence="7">
    <location>
        <begin position="184"/>
        <end position="210"/>
    </location>
</feature>
<feature type="transmembrane region" description="Helical" evidence="7">
    <location>
        <begin position="144"/>
        <end position="164"/>
    </location>
</feature>
<organism evidence="9 10">
    <name type="scientific">Paenibacillus silvestris</name>
    <dbReference type="NCBI Taxonomy" id="2606219"/>
    <lineage>
        <taxon>Bacteria</taxon>
        <taxon>Bacillati</taxon>
        <taxon>Bacillota</taxon>
        <taxon>Bacilli</taxon>
        <taxon>Bacillales</taxon>
        <taxon>Paenibacillaceae</taxon>
        <taxon>Paenibacillus</taxon>
    </lineage>
</organism>
<feature type="transmembrane region" description="Helical" evidence="7">
    <location>
        <begin position="37"/>
        <end position="56"/>
    </location>
</feature>
<name>A0A6L8VAF4_9BACL</name>
<dbReference type="CDD" id="cd06261">
    <property type="entry name" value="TM_PBP2"/>
    <property type="match status" value="1"/>
</dbReference>
<evidence type="ECO:0000256" key="1">
    <source>
        <dbReference type="ARBA" id="ARBA00004651"/>
    </source>
</evidence>
<dbReference type="PANTHER" id="PTHR43227">
    <property type="entry name" value="BLL4140 PROTEIN"/>
    <property type="match status" value="1"/>
</dbReference>
<proteinExistence type="inferred from homology"/>
<dbReference type="AlphaFoldDB" id="A0A6L8VAF4"/>
<evidence type="ECO:0000259" key="8">
    <source>
        <dbReference type="PROSITE" id="PS50928"/>
    </source>
</evidence>
<evidence type="ECO:0000256" key="4">
    <source>
        <dbReference type="ARBA" id="ARBA00022692"/>
    </source>
</evidence>
<reference evidence="9 10" key="1">
    <citation type="submission" date="2019-12" db="EMBL/GenBank/DDBJ databases">
        <title>Paenibacillus sp. nov. sp. isolated from soil.</title>
        <authorList>
            <person name="Kim J."/>
            <person name="Jeong S.E."/>
            <person name="Jung H.S."/>
            <person name="Jeon C.O."/>
        </authorList>
    </citation>
    <scope>NUCLEOTIDE SEQUENCE [LARGE SCALE GENOMIC DNA]</scope>
    <source>
        <strain evidence="9 10">5J-6</strain>
    </source>
</reference>
<evidence type="ECO:0000313" key="10">
    <source>
        <dbReference type="Proteomes" id="UP000481087"/>
    </source>
</evidence>
<keyword evidence="10" id="KW-1185">Reference proteome</keyword>
<comment type="caution">
    <text evidence="9">The sequence shown here is derived from an EMBL/GenBank/DDBJ whole genome shotgun (WGS) entry which is preliminary data.</text>
</comment>
<evidence type="ECO:0000256" key="6">
    <source>
        <dbReference type="ARBA" id="ARBA00023136"/>
    </source>
</evidence>
<keyword evidence="2 7" id="KW-0813">Transport</keyword>
<dbReference type="Pfam" id="PF00528">
    <property type="entry name" value="BPD_transp_1"/>
    <property type="match status" value="1"/>
</dbReference>
<comment type="subcellular location">
    <subcellularLocation>
        <location evidence="1 7">Cell membrane</location>
        <topology evidence="1 7">Multi-pass membrane protein</topology>
    </subcellularLocation>
</comment>
<accession>A0A6L8VAF4</accession>
<comment type="similarity">
    <text evidence="7">Belongs to the binding-protein-dependent transport system permease family.</text>
</comment>
<dbReference type="GO" id="GO:0055085">
    <property type="term" value="P:transmembrane transport"/>
    <property type="evidence" value="ECO:0007669"/>
    <property type="project" value="InterPro"/>
</dbReference>
<keyword evidence="5 7" id="KW-1133">Transmembrane helix</keyword>
<keyword evidence="3" id="KW-1003">Cell membrane</keyword>
<evidence type="ECO:0000256" key="7">
    <source>
        <dbReference type="RuleBase" id="RU363032"/>
    </source>
</evidence>
<dbReference type="EMBL" id="WTUZ01000039">
    <property type="protein sequence ID" value="MZQ86606.1"/>
    <property type="molecule type" value="Genomic_DNA"/>
</dbReference>
<evidence type="ECO:0000313" key="9">
    <source>
        <dbReference type="EMBL" id="MZQ86606.1"/>
    </source>
</evidence>
<dbReference type="RefSeq" id="WP_161410997.1">
    <property type="nucleotide sequence ID" value="NZ_WTUZ01000039.1"/>
</dbReference>
<protein>
    <submittedName>
        <fullName evidence="9">ABC transporter permease subunit</fullName>
    </submittedName>
</protein>
<dbReference type="SUPFAM" id="SSF161098">
    <property type="entry name" value="MetI-like"/>
    <property type="match status" value="1"/>
</dbReference>
<feature type="transmembrane region" description="Helical" evidence="7">
    <location>
        <begin position="102"/>
        <end position="123"/>
    </location>
</feature>
<dbReference type="PROSITE" id="PS50928">
    <property type="entry name" value="ABC_TM1"/>
    <property type="match status" value="1"/>
</dbReference>
<dbReference type="InterPro" id="IPR050809">
    <property type="entry name" value="UgpAE/MalFG_permease"/>
</dbReference>
<evidence type="ECO:0000256" key="2">
    <source>
        <dbReference type="ARBA" id="ARBA00022448"/>
    </source>
</evidence>
<dbReference type="InterPro" id="IPR000515">
    <property type="entry name" value="MetI-like"/>
</dbReference>
<dbReference type="PANTHER" id="PTHR43227:SF11">
    <property type="entry name" value="BLL4140 PROTEIN"/>
    <property type="match status" value="1"/>
</dbReference>
<dbReference type="GO" id="GO:0005886">
    <property type="term" value="C:plasma membrane"/>
    <property type="evidence" value="ECO:0007669"/>
    <property type="project" value="UniProtKB-SubCell"/>
</dbReference>
<dbReference type="InterPro" id="IPR035906">
    <property type="entry name" value="MetI-like_sf"/>
</dbReference>
<keyword evidence="4 7" id="KW-0812">Transmembrane</keyword>
<keyword evidence="6 7" id="KW-0472">Membrane</keyword>
<evidence type="ECO:0000256" key="3">
    <source>
        <dbReference type="ARBA" id="ARBA00022475"/>
    </source>
</evidence>
<gene>
    <name evidence="9" type="ORF">GQF01_31325</name>
</gene>
<feature type="transmembrane region" description="Helical" evidence="7">
    <location>
        <begin position="231"/>
        <end position="249"/>
    </location>
</feature>
<sequence>MRKSPVNGAAEHAVTTTKTYRNPTVLQTIRADVKRHWSIYVMAIPVIAYYLLFHYGPMYGLQIAFKDFSPAKGILGSPWVGFKHFESFFNGIYFWRLIKNTILINLYDLLFGFPAAIVLALLLNEIRHSVFKRVVQSISYLPHFISIVVVAGMMIDFLSRTGLINQLTGIFGIEPIDFLQDENWFRFLFVSSGIWQGIGWGSIVYLAAMATIDPTLYEAARMDGANRWKQTLHITIPGIMPTIVILFILQMGNMLTVGSEKVLLLYNPLTYGTADVISTYVYRKGVLEASYSFTAAVGLFNSVISFILIVAANSFVKRISENKLW</sequence>
<dbReference type="Proteomes" id="UP000481087">
    <property type="component" value="Unassembled WGS sequence"/>
</dbReference>
<feature type="transmembrane region" description="Helical" evidence="7">
    <location>
        <begin position="291"/>
        <end position="316"/>
    </location>
</feature>